<dbReference type="Proteomes" id="UP001497416">
    <property type="component" value="Unassembled WGS sequence"/>
</dbReference>
<dbReference type="SMART" id="SM00421">
    <property type="entry name" value="HTH_LUXR"/>
    <property type="match status" value="1"/>
</dbReference>
<name>A0ABM9P4U0_9FLAO</name>
<sequence length="149" mass="17390">MVFMVYDQPNFVIEGNKILQIMESVLLTSEIKRNSFLFNQDVFSKLIEQIMTSTFTEKQFLVLSNALKIKVHGDLYAYRKRLESLTSKEQEVFDCICTGLVPKEIAVKLYIEVSTAKTHRRNIIKKLSIKSFKDWCLYSSIHDLKKLTD</sequence>
<organism evidence="5 6">
    <name type="scientific">Tenacibaculum platacis</name>
    <dbReference type="NCBI Taxonomy" id="3137852"/>
    <lineage>
        <taxon>Bacteria</taxon>
        <taxon>Pseudomonadati</taxon>
        <taxon>Bacteroidota</taxon>
        <taxon>Flavobacteriia</taxon>
        <taxon>Flavobacteriales</taxon>
        <taxon>Flavobacteriaceae</taxon>
        <taxon>Tenacibaculum</taxon>
    </lineage>
</organism>
<protein>
    <recommendedName>
        <fullName evidence="4">HTH luxR-type domain-containing protein</fullName>
    </recommendedName>
</protein>
<evidence type="ECO:0000313" key="5">
    <source>
        <dbReference type="EMBL" id="CAL2091955.1"/>
    </source>
</evidence>
<dbReference type="InterPro" id="IPR016032">
    <property type="entry name" value="Sig_transdc_resp-reg_C-effctor"/>
</dbReference>
<dbReference type="PANTHER" id="PTHR44688">
    <property type="entry name" value="DNA-BINDING TRANSCRIPTIONAL ACTIVATOR DEVR_DOSR"/>
    <property type="match status" value="1"/>
</dbReference>
<dbReference type="InterPro" id="IPR000792">
    <property type="entry name" value="Tscrpt_reg_LuxR_C"/>
</dbReference>
<dbReference type="Gene3D" id="1.10.10.10">
    <property type="entry name" value="Winged helix-like DNA-binding domain superfamily/Winged helix DNA-binding domain"/>
    <property type="match status" value="1"/>
</dbReference>
<dbReference type="SUPFAM" id="SSF46894">
    <property type="entry name" value="C-terminal effector domain of the bipartite response regulators"/>
    <property type="match status" value="1"/>
</dbReference>
<keyword evidence="1" id="KW-0805">Transcription regulation</keyword>
<keyword evidence="3" id="KW-0804">Transcription</keyword>
<dbReference type="PROSITE" id="PS50043">
    <property type="entry name" value="HTH_LUXR_2"/>
    <property type="match status" value="1"/>
</dbReference>
<keyword evidence="6" id="KW-1185">Reference proteome</keyword>
<reference evidence="5 6" key="1">
    <citation type="submission" date="2024-05" db="EMBL/GenBank/DDBJ databases">
        <authorList>
            <person name="Duchaud E."/>
        </authorList>
    </citation>
    <scope>NUCLEOTIDE SEQUENCE [LARGE SCALE GENOMIC DNA]</scope>
    <source>
        <strain evidence="5">Ena-SAMPLE-TAB-13-05-2024-13:56:06:370-140302</strain>
    </source>
</reference>
<dbReference type="PRINTS" id="PR00038">
    <property type="entry name" value="HTHLUXR"/>
</dbReference>
<evidence type="ECO:0000313" key="6">
    <source>
        <dbReference type="Proteomes" id="UP001497416"/>
    </source>
</evidence>
<dbReference type="Pfam" id="PF00196">
    <property type="entry name" value="GerE"/>
    <property type="match status" value="1"/>
</dbReference>
<evidence type="ECO:0000256" key="1">
    <source>
        <dbReference type="ARBA" id="ARBA00023015"/>
    </source>
</evidence>
<evidence type="ECO:0000259" key="4">
    <source>
        <dbReference type="PROSITE" id="PS50043"/>
    </source>
</evidence>
<comment type="caution">
    <text evidence="5">The sequence shown here is derived from an EMBL/GenBank/DDBJ whole genome shotgun (WGS) entry which is preliminary data.</text>
</comment>
<dbReference type="PANTHER" id="PTHR44688:SF16">
    <property type="entry name" value="DNA-BINDING TRANSCRIPTIONAL ACTIVATOR DEVR_DOSR"/>
    <property type="match status" value="1"/>
</dbReference>
<evidence type="ECO:0000256" key="3">
    <source>
        <dbReference type="ARBA" id="ARBA00023163"/>
    </source>
</evidence>
<evidence type="ECO:0000256" key="2">
    <source>
        <dbReference type="ARBA" id="ARBA00023125"/>
    </source>
</evidence>
<feature type="domain" description="HTH luxR-type" evidence="4">
    <location>
        <begin position="78"/>
        <end position="143"/>
    </location>
</feature>
<dbReference type="InterPro" id="IPR036388">
    <property type="entry name" value="WH-like_DNA-bd_sf"/>
</dbReference>
<dbReference type="EMBL" id="CAXIXY010000006">
    <property type="protein sequence ID" value="CAL2091955.1"/>
    <property type="molecule type" value="Genomic_DNA"/>
</dbReference>
<proteinExistence type="predicted"/>
<accession>A0ABM9P4U0</accession>
<gene>
    <name evidence="5" type="ORF">T190607A01A_40319</name>
</gene>
<keyword evidence="2" id="KW-0238">DNA-binding</keyword>